<reference evidence="1 2" key="1">
    <citation type="journal article" date="2020" name="IScience">
        <title>Genome Sequencing of the Endangered Kingdonia uniflora (Circaeasteraceae, Ranunculales) Reveals Potential Mechanisms of Evolutionary Specialization.</title>
        <authorList>
            <person name="Sun Y."/>
            <person name="Deng T."/>
            <person name="Zhang A."/>
            <person name="Moore M.J."/>
            <person name="Landis J.B."/>
            <person name="Lin N."/>
            <person name="Zhang H."/>
            <person name="Zhang X."/>
            <person name="Huang J."/>
            <person name="Zhang X."/>
            <person name="Sun H."/>
            <person name="Wang H."/>
        </authorList>
    </citation>
    <scope>NUCLEOTIDE SEQUENCE [LARGE SCALE GENOMIC DNA]</scope>
    <source>
        <strain evidence="1">TB1705</strain>
        <tissue evidence="1">Leaf</tissue>
    </source>
</reference>
<comment type="caution">
    <text evidence="1">The sequence shown here is derived from an EMBL/GenBank/DDBJ whole genome shotgun (WGS) entry which is preliminary data.</text>
</comment>
<accession>A0A7J7N492</accession>
<dbReference type="EMBL" id="JACGCM010001067">
    <property type="protein sequence ID" value="KAF6161965.1"/>
    <property type="molecule type" value="Genomic_DNA"/>
</dbReference>
<dbReference type="Proteomes" id="UP000541444">
    <property type="component" value="Unassembled WGS sequence"/>
</dbReference>
<dbReference type="InterPro" id="IPR011989">
    <property type="entry name" value="ARM-like"/>
</dbReference>
<evidence type="ECO:0000313" key="1">
    <source>
        <dbReference type="EMBL" id="KAF6161965.1"/>
    </source>
</evidence>
<organism evidence="1 2">
    <name type="scientific">Kingdonia uniflora</name>
    <dbReference type="NCBI Taxonomy" id="39325"/>
    <lineage>
        <taxon>Eukaryota</taxon>
        <taxon>Viridiplantae</taxon>
        <taxon>Streptophyta</taxon>
        <taxon>Embryophyta</taxon>
        <taxon>Tracheophyta</taxon>
        <taxon>Spermatophyta</taxon>
        <taxon>Magnoliopsida</taxon>
        <taxon>Ranunculales</taxon>
        <taxon>Circaeasteraceae</taxon>
        <taxon>Kingdonia</taxon>
    </lineage>
</organism>
<dbReference type="AlphaFoldDB" id="A0A7J7N492"/>
<dbReference type="SUPFAM" id="SSF48371">
    <property type="entry name" value="ARM repeat"/>
    <property type="match status" value="1"/>
</dbReference>
<keyword evidence="2" id="KW-1185">Reference proteome</keyword>
<name>A0A7J7N492_9MAGN</name>
<evidence type="ECO:0000313" key="2">
    <source>
        <dbReference type="Proteomes" id="UP000541444"/>
    </source>
</evidence>
<gene>
    <name evidence="1" type="ORF">GIB67_020021</name>
</gene>
<protein>
    <submittedName>
        <fullName evidence="1">Uncharacterized protein</fullName>
    </submittedName>
</protein>
<dbReference type="InterPro" id="IPR016024">
    <property type="entry name" value="ARM-type_fold"/>
</dbReference>
<dbReference type="OrthoDB" id="7537227at2759"/>
<dbReference type="Gene3D" id="1.25.10.10">
    <property type="entry name" value="Leucine-rich Repeat Variant"/>
    <property type="match status" value="1"/>
</dbReference>
<sequence length="480" mass="54392">MPQFHLFGFNSQAVLAQLESVWKLISQRICLLRWVSNFTLNQKVLYEKLPKFCTHCSLQGHEKVNCTRLNPIVIDGEKKKEIKQSKFKMQEAEVTKFNKVNKTKVVSKNSMNELVDVVETLIITENVVQDQRTAQEQVVVQGLVGQDVSEGEDEQVHVQETTKGYSSDGEMITPKKDGRAKTFIPLSMLLNYGLYLEYETMRGPDSLWVPRAFKVGSRSNMSMGMAMVQSSVRNEFNCRILAIKETMMMMPEEERFATLEFSQIEISRLRSKVIEKIISSSNCQRLINALEELTISVLLSSCKVLDGDETDPELQEDTTVIVLNILSHDKNIKAFANNPDVIPSVIKALDTRNAKTKTIKDGAVKVILKKVSDHGACIYEFWDVLRILSMYADAVKQIKCFDGVRVLLNGLRGSTDKAIVENCITTLDRICSNDSKKLMEIYEEEKTYRTLSRAVHNGTPVSRKAANSILAQIYKAKQRL</sequence>
<proteinExistence type="predicted"/>